<dbReference type="EMBL" id="QMFY01000019">
    <property type="protein sequence ID" value="RAV98325.1"/>
    <property type="molecule type" value="Genomic_DNA"/>
</dbReference>
<dbReference type="Proteomes" id="UP000251889">
    <property type="component" value="Unassembled WGS sequence"/>
</dbReference>
<feature type="domain" description="Gingipain" evidence="2">
    <location>
        <begin position="390"/>
        <end position="751"/>
    </location>
</feature>
<dbReference type="CDD" id="cd02258">
    <property type="entry name" value="Peptidase_C25_N"/>
    <property type="match status" value="1"/>
</dbReference>
<proteinExistence type="predicted"/>
<evidence type="ECO:0000313" key="4">
    <source>
        <dbReference type="EMBL" id="RAV98325.1"/>
    </source>
</evidence>
<dbReference type="InterPro" id="IPR013783">
    <property type="entry name" value="Ig-like_fold"/>
</dbReference>
<dbReference type="GO" id="GO:0008234">
    <property type="term" value="F:cysteine-type peptidase activity"/>
    <property type="evidence" value="ECO:0007669"/>
    <property type="project" value="InterPro"/>
</dbReference>
<dbReference type="Gene3D" id="2.60.40.10">
    <property type="entry name" value="Immunoglobulins"/>
    <property type="match status" value="1"/>
</dbReference>
<dbReference type="SUPFAM" id="SSF52129">
    <property type="entry name" value="Caspase-like"/>
    <property type="match status" value="1"/>
</dbReference>
<dbReference type="InterPro" id="IPR011635">
    <property type="entry name" value="CARDB"/>
</dbReference>
<dbReference type="RefSeq" id="WP_112749591.1">
    <property type="nucleotide sequence ID" value="NZ_QMFY01000019.1"/>
</dbReference>
<accession>A0A364XXP1</accession>
<evidence type="ECO:0000259" key="2">
    <source>
        <dbReference type="Pfam" id="PF01364"/>
    </source>
</evidence>
<evidence type="ECO:0000256" key="1">
    <source>
        <dbReference type="SAM" id="SignalP"/>
    </source>
</evidence>
<dbReference type="InterPro" id="IPR029030">
    <property type="entry name" value="Caspase-like_dom_sf"/>
</dbReference>
<comment type="caution">
    <text evidence="4">The sequence shown here is derived from an EMBL/GenBank/DDBJ whole genome shotgun (WGS) entry which is preliminary data.</text>
</comment>
<feature type="domain" description="CARDB" evidence="3">
    <location>
        <begin position="780"/>
        <end position="867"/>
    </location>
</feature>
<dbReference type="Gene3D" id="3.40.50.1460">
    <property type="match status" value="1"/>
</dbReference>
<dbReference type="Pfam" id="PF01364">
    <property type="entry name" value="Peptidase_C25"/>
    <property type="match status" value="1"/>
</dbReference>
<evidence type="ECO:0000259" key="3">
    <source>
        <dbReference type="Pfam" id="PF07705"/>
    </source>
</evidence>
<sequence>MKKVLLFFTLFTAITCANGQTGNEWIDFGQSYYKVQTAQDGLYRLTYNDLQAAGVPVNAIDPTTLRLFHRGVEQAIYVQGENDAQFDAGDFIDFFGQRNDGTLDAQLYKPASAQPHKLYNLYCDTTAYFLTFGSAPGKRMDSYNESKGTLTAEPHHLNQPIRHTIQQYGTGAVYGLDVQQTFFDKGEGWMGALISQNQVRSYQVLGVTNGDVGAGKPQLEVMLVGRNENNHLTEISVGGSMRVLGNVTSSGYDATLASFAIEWSDIDASGNLTVSAKSLNVSDWISVSYARVIYPQSFNVSGTPQKFFNLLTNPVNKSYIEIQNPAPGVRIFDVTSPDDVVRVEGTLATTFNAVVRNTMSNRRVLASSSTLTPVIHQVTFRQINPEDHDYVILTHPVLRVPASGYSDPVEAYAAYRSSPEGGGYDTLTLNIQDVYDQFGYGELSPVGIFNLMKYLTAVKVPRYFFIIGKGLEVFYDYNRDQGAFTTHADLIPSAGHPSSDNYFTVGLAGSTHEPAVPTGRLTASNSIEVANYLNKVIETEALPKNDLRRKNLLHLSGGIEEGEPERFRNYVEGFESRARSYYLGGNVSTIAKRSRDIKLISIADEINAGLGLVTFFGHSSSSTLDFDIGYVTNPVMGYDNKGKYPMMLIHGCNAGSFFIDDFLFGEDWIMAKDKGAIGFIAHTYFGLENNLRKYGDTFYGVAYNDLGFISKGVGDIMRETARRYMTTAIASPANVTQVQQMVLLGDPAVALFGTSKSDLAVDDNTISFSSFNASPITALTDSFNVNVVVKNFGIAKPEDKFRIEITRLLNDGSAIVYDTIVDPVLFSDTIAVVIRDAFGSFGNNSFTVTVDADNLIEELNEANNTASHDLFIPLNGTKNLFPVNFSIVHEQDVTLVWQTTDALSDVRTFVLEVDTASTFDSPYRKTFEVAAKVLGRQLVSLLPLDSVAYYWRTKLSAPLPGENDSWEVSTFSIIDNANDGWAQLHFPQYTTNATEGLLLNDDVRKITFEATVTDLSITTFGASHPTTNRDVSVKIAGTEFNLYTQEGGAFGCRDNSLNLIAFDKNSTTPYIGIPFKWYNRLERSCGREPWVINNFVPGEMVTGNGDDLVAYVNNIAAGDSVVLYSIGNAAFSNWPIDAKDKLSDFGISLAQLSTLVDGEPVVILGKKGSLPGTAKIYRVSSSPSTSELNVNETITGGFSSGTMTSPLIGPALSWQLFQEKSNSKELQDEASYSIEGVKLNGESTTLFSDALHNQDLSTIDATEYPYLRVRYHSTDELNLTPAQLNHWIVYYTPVPEGLVTYLGERSQENISEGAVWKGNYGFINIGGRSFPDSLTVKYESYNHSSTVSEIQTMRIKSPAIGDTTKFVVNINTQNKDGLNDVGVFVNPRITPEQYFDNNVITLVKHVNVEQDFFHPVMDVTVDGRRLIEGDFVSRNPLIAVRVWDENRNFLKNNLEGVRMFITYPCDEFECDPVQVDLNSAEVKWSPATSTSDFMIEYRPVDLADGYYIFTVEAQDAQGNPSGVEPYKIGFVVQSETVITFLPPYPNPSSGEISFSVVVNGPGEPVDGRLEIVDVNGKMVRTFSASSLYIGTNRWIWNGTDASGSAVRSGVYICKMFFALNGKEYQKNLKVVIVR</sequence>
<organism evidence="4 5">
    <name type="scientific">Pseudochryseolinea flava</name>
    <dbReference type="NCBI Taxonomy" id="2059302"/>
    <lineage>
        <taxon>Bacteria</taxon>
        <taxon>Pseudomonadati</taxon>
        <taxon>Bacteroidota</taxon>
        <taxon>Cytophagia</taxon>
        <taxon>Cytophagales</taxon>
        <taxon>Fulvivirgaceae</taxon>
        <taxon>Pseudochryseolinea</taxon>
    </lineage>
</organism>
<keyword evidence="5" id="KW-1185">Reference proteome</keyword>
<feature type="signal peptide" evidence="1">
    <location>
        <begin position="1"/>
        <end position="19"/>
    </location>
</feature>
<keyword evidence="1" id="KW-0732">Signal</keyword>
<gene>
    <name evidence="4" type="ORF">DQQ10_24570</name>
</gene>
<dbReference type="InterPro" id="IPR001769">
    <property type="entry name" value="Gingipain"/>
</dbReference>
<dbReference type="GO" id="GO:0006508">
    <property type="term" value="P:proteolysis"/>
    <property type="evidence" value="ECO:0007669"/>
    <property type="project" value="InterPro"/>
</dbReference>
<reference evidence="4 5" key="1">
    <citation type="submission" date="2018-06" db="EMBL/GenBank/DDBJ databases">
        <title>Chryseolinea flavus sp. nov., a member of the phylum Bacteroidetes isolated from soil.</title>
        <authorList>
            <person name="Li Y."/>
            <person name="Wang J."/>
        </authorList>
    </citation>
    <scope>NUCLEOTIDE SEQUENCE [LARGE SCALE GENOMIC DNA]</scope>
    <source>
        <strain evidence="4 5">SDU1-6</strain>
    </source>
</reference>
<protein>
    <recommendedName>
        <fullName evidence="6">Gingipain domain-containing protein</fullName>
    </recommendedName>
</protein>
<dbReference type="OrthoDB" id="9757650at2"/>
<dbReference type="Pfam" id="PF07705">
    <property type="entry name" value="CARDB"/>
    <property type="match status" value="1"/>
</dbReference>
<evidence type="ECO:0008006" key="6">
    <source>
        <dbReference type="Google" id="ProtNLM"/>
    </source>
</evidence>
<name>A0A364XXP1_9BACT</name>
<evidence type="ECO:0000313" key="5">
    <source>
        <dbReference type="Proteomes" id="UP000251889"/>
    </source>
</evidence>
<dbReference type="Gene3D" id="2.60.40.4070">
    <property type="match status" value="1"/>
</dbReference>
<feature type="chain" id="PRO_5016702590" description="Gingipain domain-containing protein" evidence="1">
    <location>
        <begin position="20"/>
        <end position="1634"/>
    </location>
</feature>